<dbReference type="GO" id="GO:0006260">
    <property type="term" value="P:DNA replication"/>
    <property type="evidence" value="ECO:0007669"/>
    <property type="project" value="InterPro"/>
</dbReference>
<dbReference type="SUPFAM" id="SSF50249">
    <property type="entry name" value="Nucleic acid-binding proteins"/>
    <property type="match status" value="1"/>
</dbReference>
<accession>A0AB34AKS9</accession>
<dbReference type="Pfam" id="PF00436">
    <property type="entry name" value="SSB"/>
    <property type="match status" value="1"/>
</dbReference>
<proteinExistence type="inferred from homology"/>
<name>A0AB34AKS9_STAUR</name>
<keyword evidence="1 2" id="KW-0238">DNA-binding</keyword>
<dbReference type="InterPro" id="IPR011344">
    <property type="entry name" value="ssDNA-bd"/>
</dbReference>
<comment type="caution">
    <text evidence="2">Lacks conserved residue(s) required for the propagation of feature annotation.</text>
</comment>
<dbReference type="Gene3D" id="2.40.50.140">
    <property type="entry name" value="Nucleic acid-binding proteins"/>
    <property type="match status" value="1"/>
</dbReference>
<organism evidence="4 5">
    <name type="scientific">Staphylococcus ureilyticus</name>
    <name type="common">Staphylococcus cohnii subsp. urealyticus</name>
    <dbReference type="NCBI Taxonomy" id="94138"/>
    <lineage>
        <taxon>Bacteria</taxon>
        <taxon>Bacillati</taxon>
        <taxon>Bacillota</taxon>
        <taxon>Bacilli</taxon>
        <taxon>Bacillales</taxon>
        <taxon>Staphylococcaceae</taxon>
        <taxon>Staphylococcus</taxon>
        <taxon>Staphylococcus cohnii species complex</taxon>
    </lineage>
</organism>
<evidence type="ECO:0000256" key="2">
    <source>
        <dbReference type="HAMAP-Rule" id="MF_00984"/>
    </source>
</evidence>
<dbReference type="CDD" id="cd04496">
    <property type="entry name" value="SSB_OBF"/>
    <property type="match status" value="1"/>
</dbReference>
<dbReference type="HAMAP" id="MF_00984">
    <property type="entry name" value="SSB"/>
    <property type="match status" value="1"/>
</dbReference>
<comment type="subunit">
    <text evidence="2">Homotetramer.</text>
</comment>
<dbReference type="Proteomes" id="UP000321839">
    <property type="component" value="Unassembled WGS sequence"/>
</dbReference>
<evidence type="ECO:0000256" key="3">
    <source>
        <dbReference type="RuleBase" id="RU000524"/>
    </source>
</evidence>
<sequence length="139" mass="16096">MINSIVIVGRLTKDPKIYEKEGNKLATFCVAVPRNYKDKNQKVICDYLFCKAFGKIANNVEKYINQGSLVGITGQMQSRKFEKEGQMHFVSEIFIETIKFMSPRSKNEDETLFDPLPIDQNPDLISQFDFEENEIYEIV</sequence>
<dbReference type="AlphaFoldDB" id="A0AB34AKS9"/>
<dbReference type="GeneID" id="78332847"/>
<evidence type="ECO:0000313" key="4">
    <source>
        <dbReference type="EMBL" id="GEQ03906.1"/>
    </source>
</evidence>
<reference evidence="4 5" key="1">
    <citation type="submission" date="2019-07" db="EMBL/GenBank/DDBJ databases">
        <title>Whole genome shotgun sequence of Staphylococcus cohnii subsp. urealyticus NBRC 109766.</title>
        <authorList>
            <person name="Hosoyama A."/>
            <person name="Uohara A."/>
            <person name="Ohji S."/>
            <person name="Ichikawa N."/>
        </authorList>
    </citation>
    <scope>NUCLEOTIDE SEQUENCE [LARGE SCALE GENOMIC DNA]</scope>
    <source>
        <strain evidence="4 5">NBRC 109766</strain>
    </source>
</reference>
<evidence type="ECO:0000256" key="1">
    <source>
        <dbReference type="ARBA" id="ARBA00023125"/>
    </source>
</evidence>
<dbReference type="GO" id="GO:0003697">
    <property type="term" value="F:single-stranded DNA binding"/>
    <property type="evidence" value="ECO:0007669"/>
    <property type="project" value="UniProtKB-UniRule"/>
</dbReference>
<gene>
    <name evidence="4" type="ORF">SCO02_23470</name>
</gene>
<dbReference type="RefSeq" id="WP_073346080.1">
    <property type="nucleotide sequence ID" value="NZ_BKAW01000014.1"/>
</dbReference>
<protein>
    <recommendedName>
        <fullName evidence="2 3">Single-stranded DNA-binding protein</fullName>
        <shortName evidence="2">SSB</shortName>
    </recommendedName>
</protein>
<evidence type="ECO:0000313" key="5">
    <source>
        <dbReference type="Proteomes" id="UP000321839"/>
    </source>
</evidence>
<dbReference type="EMBL" id="BKAW01000014">
    <property type="protein sequence ID" value="GEQ03906.1"/>
    <property type="molecule type" value="Genomic_DNA"/>
</dbReference>
<dbReference type="NCBIfam" id="TIGR00621">
    <property type="entry name" value="ssb"/>
    <property type="match status" value="1"/>
</dbReference>
<keyword evidence="5" id="KW-1185">Reference proteome</keyword>
<comment type="caution">
    <text evidence="4">The sequence shown here is derived from an EMBL/GenBank/DDBJ whole genome shotgun (WGS) entry which is preliminary data.</text>
</comment>
<dbReference type="InterPro" id="IPR012340">
    <property type="entry name" value="NA-bd_OB-fold"/>
</dbReference>
<dbReference type="InterPro" id="IPR000424">
    <property type="entry name" value="Primosome_PriB/ssb"/>
</dbReference>
<dbReference type="PROSITE" id="PS50935">
    <property type="entry name" value="SSB"/>
    <property type="match status" value="1"/>
</dbReference>